<protein>
    <submittedName>
        <fullName evidence="4">C6 transcription factor</fullName>
    </submittedName>
</protein>
<evidence type="ECO:0000256" key="1">
    <source>
        <dbReference type="ARBA" id="ARBA00023242"/>
    </source>
</evidence>
<dbReference type="AlphaFoldDB" id="A0AA38VI00"/>
<organism evidence="4 5">
    <name type="scientific">Pleurostoma richardsiae</name>
    <dbReference type="NCBI Taxonomy" id="41990"/>
    <lineage>
        <taxon>Eukaryota</taxon>
        <taxon>Fungi</taxon>
        <taxon>Dikarya</taxon>
        <taxon>Ascomycota</taxon>
        <taxon>Pezizomycotina</taxon>
        <taxon>Sordariomycetes</taxon>
        <taxon>Sordariomycetidae</taxon>
        <taxon>Calosphaeriales</taxon>
        <taxon>Pleurostomataceae</taxon>
        <taxon>Pleurostoma</taxon>
    </lineage>
</organism>
<dbReference type="PANTHER" id="PTHR47256">
    <property type="entry name" value="ZN(II)2CYS6 TRANSCRIPTION FACTOR (EUROFUNG)-RELATED"/>
    <property type="match status" value="1"/>
</dbReference>
<feature type="compositionally biased region" description="Pro residues" evidence="2">
    <location>
        <begin position="7"/>
        <end position="17"/>
    </location>
</feature>
<feature type="region of interest" description="Disordered" evidence="2">
    <location>
        <begin position="1"/>
        <end position="45"/>
    </location>
</feature>
<dbReference type="Proteomes" id="UP001174694">
    <property type="component" value="Unassembled WGS sequence"/>
</dbReference>
<feature type="region of interest" description="Disordered" evidence="2">
    <location>
        <begin position="733"/>
        <end position="755"/>
    </location>
</feature>
<accession>A0AA38VI00</accession>
<comment type="caution">
    <text evidence="4">The sequence shown here is derived from an EMBL/GenBank/DDBJ whole genome shotgun (WGS) entry which is preliminary data.</text>
</comment>
<evidence type="ECO:0000259" key="3">
    <source>
        <dbReference type="PROSITE" id="PS50048"/>
    </source>
</evidence>
<feature type="domain" description="Zn(2)-C6 fungal-type" evidence="3">
    <location>
        <begin position="37"/>
        <end position="67"/>
    </location>
</feature>
<feature type="region of interest" description="Disordered" evidence="2">
    <location>
        <begin position="199"/>
        <end position="243"/>
    </location>
</feature>
<dbReference type="InterPro" id="IPR036864">
    <property type="entry name" value="Zn2-C6_fun-type_DNA-bd_sf"/>
</dbReference>
<feature type="compositionally biased region" description="Polar residues" evidence="2">
    <location>
        <begin position="215"/>
        <end position="233"/>
    </location>
</feature>
<keyword evidence="5" id="KW-1185">Reference proteome</keyword>
<dbReference type="PROSITE" id="PS00463">
    <property type="entry name" value="ZN2_CY6_FUNGAL_1"/>
    <property type="match status" value="1"/>
</dbReference>
<dbReference type="SUPFAM" id="SSF57701">
    <property type="entry name" value="Zn2/Cys6 DNA-binding domain"/>
    <property type="match status" value="1"/>
</dbReference>
<evidence type="ECO:0000313" key="5">
    <source>
        <dbReference type="Proteomes" id="UP001174694"/>
    </source>
</evidence>
<dbReference type="InterPro" id="IPR001138">
    <property type="entry name" value="Zn2Cys6_DnaBD"/>
</dbReference>
<dbReference type="Pfam" id="PF00172">
    <property type="entry name" value="Zn_clus"/>
    <property type="match status" value="1"/>
</dbReference>
<evidence type="ECO:0000313" key="4">
    <source>
        <dbReference type="EMBL" id="KAJ9133301.1"/>
    </source>
</evidence>
<dbReference type="Gene3D" id="4.10.240.10">
    <property type="entry name" value="Zn(2)-C6 fungal-type DNA-binding domain"/>
    <property type="match status" value="1"/>
</dbReference>
<proteinExistence type="predicted"/>
<name>A0AA38VI00_9PEZI</name>
<dbReference type="InterPro" id="IPR053187">
    <property type="entry name" value="Notoamide_regulator"/>
</dbReference>
<dbReference type="CDD" id="cd12148">
    <property type="entry name" value="fungal_TF_MHR"/>
    <property type="match status" value="1"/>
</dbReference>
<dbReference type="GO" id="GO:0008270">
    <property type="term" value="F:zinc ion binding"/>
    <property type="evidence" value="ECO:0007669"/>
    <property type="project" value="InterPro"/>
</dbReference>
<dbReference type="PROSITE" id="PS50048">
    <property type="entry name" value="ZN2_CY6_FUNGAL_2"/>
    <property type="match status" value="1"/>
</dbReference>
<dbReference type="PANTHER" id="PTHR47256:SF1">
    <property type="entry name" value="ZN(II)2CYS6 TRANSCRIPTION FACTOR (EUROFUNG)"/>
    <property type="match status" value="1"/>
</dbReference>
<dbReference type="EMBL" id="JANBVO010000051">
    <property type="protein sequence ID" value="KAJ9133301.1"/>
    <property type="molecule type" value="Genomic_DNA"/>
</dbReference>
<dbReference type="GO" id="GO:0000981">
    <property type="term" value="F:DNA-binding transcription factor activity, RNA polymerase II-specific"/>
    <property type="evidence" value="ECO:0007669"/>
    <property type="project" value="InterPro"/>
</dbReference>
<sequence length="755" mass="83419">MSAPLRPLLPRPDPDGNPGPSSRPTHRESKRRNTTNACDPCRKRKAKCDGRRPECSTCKQRQVACMYSVRRRITLTTEEEEAERTEQEKTREAGEIVRQLRTLPPDLALELLQSLRASATPAAFEGRAAYEDGPPPFAPPSLSPRLSELQVLRSLLPPTQNSLDFELVVRHPIAYPALFPLRAASLPLQDLLRPTRLRRRQKSTVDRHVDAPLQSAASEESTTPATGYSTPMEDSTGAAQPLPRPLVDNRLVDIQIRQWTNVPITDDLAARVISLYLEIDYPVLPLFNADLFIGDLVGLRPHFCSRLLVSALLCWACQAYTAFSPETASLSVAFFDEAESTLSAEERLNTLTTAAAIQFLSQTATMYGNDRLAVKLLKKGVEVGKSMGLFGVQSEVESAEIWLNGHEEWRRAASYTAWGVFNWVTLHSLQYHTAEIETPPLVPMPPPDTTPASPSVDNDGYAGIASRTQTFNACCRLWTILSDVVWTYYGDESATSVPLRVSLDFAEKTYQRLLGWADALPLNLVRGDQNTHAVMMMHIYFHAIITDLFRPLLAEPWRFLRLYSFTAAHATPEAAYTASAGQLKRLLLIYRLAFRTATLSALWQTPLIYVANAMVREATTSSAEWRFYMELCLAGLQDLYASFRVFGSVAEGLLSMALRRGVMDADDAGRIAGELLELGRHHAVASGVPSGEEPVAALWIIDFDLAMTDPEAAQAGSLAEEFQELILTEQLGADGMSGANPSTDVAGSLAEEVDR</sequence>
<dbReference type="SMART" id="SM00066">
    <property type="entry name" value="GAL4"/>
    <property type="match status" value="1"/>
</dbReference>
<keyword evidence="1" id="KW-0539">Nucleus</keyword>
<evidence type="ECO:0000256" key="2">
    <source>
        <dbReference type="SAM" id="MobiDB-lite"/>
    </source>
</evidence>
<gene>
    <name evidence="4" type="ORF">NKR23_g10857</name>
</gene>
<reference evidence="4" key="1">
    <citation type="submission" date="2022-07" db="EMBL/GenBank/DDBJ databases">
        <title>Fungi with potential for degradation of polypropylene.</title>
        <authorList>
            <person name="Gostincar C."/>
        </authorList>
    </citation>
    <scope>NUCLEOTIDE SEQUENCE</scope>
    <source>
        <strain evidence="4">EXF-13308</strain>
    </source>
</reference>
<dbReference type="CDD" id="cd00067">
    <property type="entry name" value="GAL4"/>
    <property type="match status" value="1"/>
</dbReference>